<dbReference type="InterPro" id="IPR019734">
    <property type="entry name" value="TPR_rpt"/>
</dbReference>
<sequence length="194" mass="21450">MTRWRMFSALPALVLLAPVACYVPPDDGIARSDHDTAEQADASRGDAPERETEQEQEDQGGWWSQPQPAPRQEEDQTRGDDVATLAQRAREAYEGRDYDGAVRHLEQALDQAPEQGVLWQNLAAVRYQQGHYQRAEELALRAVDTGDQDLAVMREAWWLVAAARMERGDRGGARDAASTARRFGEAGDGGLGGF</sequence>
<name>A1WUF7_HALHL</name>
<feature type="compositionally biased region" description="Basic and acidic residues" evidence="1">
    <location>
        <begin position="71"/>
        <end position="80"/>
    </location>
</feature>
<feature type="signal peptide" evidence="2">
    <location>
        <begin position="1"/>
        <end position="22"/>
    </location>
</feature>
<dbReference type="SMART" id="SM00028">
    <property type="entry name" value="TPR"/>
    <property type="match status" value="2"/>
</dbReference>
<dbReference type="EMBL" id="CP000544">
    <property type="protein sequence ID" value="ABM61319.1"/>
    <property type="molecule type" value="Genomic_DNA"/>
</dbReference>
<feature type="chain" id="PRO_5002640864" evidence="2">
    <location>
        <begin position="23"/>
        <end position="194"/>
    </location>
</feature>
<dbReference type="Proteomes" id="UP000000647">
    <property type="component" value="Chromosome"/>
</dbReference>
<dbReference type="InterPro" id="IPR011990">
    <property type="entry name" value="TPR-like_helical_dom_sf"/>
</dbReference>
<proteinExistence type="predicted"/>
<reference evidence="3 4" key="2">
    <citation type="journal article" date="2013" name="Stand. Genomic Sci.">
        <title>Complete genome sequence of Halorhodospira halophila SL1.</title>
        <authorList>
            <person name="Challacombe J.F."/>
            <person name="Majid S."/>
            <person name="Deole R."/>
            <person name="Brettin T.S."/>
            <person name="Bruce D."/>
            <person name="Delano S.F."/>
            <person name="Detter J.C."/>
            <person name="Gleasner C.D."/>
            <person name="Han C.S."/>
            <person name="Misra M."/>
            <person name="Reitenga K.G."/>
            <person name="Mikhailova N."/>
            <person name="Woyke T."/>
            <person name="Pitluck S."/>
            <person name="Nolan M."/>
            <person name="Land M.L."/>
            <person name="Saunders E."/>
            <person name="Tapia R."/>
            <person name="Lapidus A."/>
            <person name="Ivanova N."/>
            <person name="Hoff W.D."/>
        </authorList>
    </citation>
    <scope>NUCLEOTIDE SEQUENCE [LARGE SCALE GENOMIC DNA]</scope>
    <source>
        <strain evidence="4">DSM 244 / SL1</strain>
    </source>
</reference>
<dbReference type="STRING" id="349124.Hhal_0533"/>
<dbReference type="eggNOG" id="COG0457">
    <property type="taxonomic scope" value="Bacteria"/>
</dbReference>
<dbReference type="RefSeq" id="WP_011813342.1">
    <property type="nucleotide sequence ID" value="NC_008789.1"/>
</dbReference>
<dbReference type="Pfam" id="PF14559">
    <property type="entry name" value="TPR_19"/>
    <property type="match status" value="1"/>
</dbReference>
<dbReference type="Gene3D" id="1.25.40.10">
    <property type="entry name" value="Tetratricopeptide repeat domain"/>
    <property type="match status" value="1"/>
</dbReference>
<evidence type="ECO:0000256" key="1">
    <source>
        <dbReference type="SAM" id="MobiDB-lite"/>
    </source>
</evidence>
<evidence type="ECO:0000313" key="4">
    <source>
        <dbReference type="Proteomes" id="UP000000647"/>
    </source>
</evidence>
<keyword evidence="2" id="KW-0732">Signal</keyword>
<feature type="compositionally biased region" description="Basic and acidic residues" evidence="1">
    <location>
        <begin position="28"/>
        <end position="53"/>
    </location>
</feature>
<dbReference type="AlphaFoldDB" id="A1WUF7"/>
<feature type="region of interest" description="Disordered" evidence="1">
    <location>
        <begin position="27"/>
        <end position="80"/>
    </location>
</feature>
<dbReference type="OrthoDB" id="5797379at2"/>
<dbReference type="KEGG" id="hha:Hhal_0533"/>
<reference evidence="4" key="1">
    <citation type="submission" date="2006-12" db="EMBL/GenBank/DDBJ databases">
        <title>Complete sequence of Halorhodospira halophila SL1.</title>
        <authorList>
            <consortium name="US DOE Joint Genome Institute"/>
            <person name="Copeland A."/>
            <person name="Lucas S."/>
            <person name="Lapidus A."/>
            <person name="Barry K."/>
            <person name="Detter J.C."/>
            <person name="Glavina del Rio T."/>
            <person name="Hammon N."/>
            <person name="Israni S."/>
            <person name="Dalin E."/>
            <person name="Tice H."/>
            <person name="Pitluck S."/>
            <person name="Saunders E."/>
            <person name="Brettin T."/>
            <person name="Bruce D."/>
            <person name="Han C."/>
            <person name="Tapia R."/>
            <person name="Schmutz J."/>
            <person name="Larimer F."/>
            <person name="Land M."/>
            <person name="Hauser L."/>
            <person name="Kyrpides N."/>
            <person name="Mikhailova N."/>
            <person name="Hoff W."/>
            <person name="Richardson P."/>
        </authorList>
    </citation>
    <scope>NUCLEOTIDE SEQUENCE [LARGE SCALE GENOMIC DNA]</scope>
    <source>
        <strain evidence="4">DSM 244 / SL1</strain>
    </source>
</reference>
<accession>A1WUF7</accession>
<evidence type="ECO:0000313" key="3">
    <source>
        <dbReference type="EMBL" id="ABM61319.1"/>
    </source>
</evidence>
<gene>
    <name evidence="3" type="ordered locus">Hhal_0533</name>
</gene>
<organism evidence="3 4">
    <name type="scientific">Halorhodospira halophila (strain DSM 244 / SL1)</name>
    <name type="common">Ectothiorhodospira halophila (strain DSM 244 / SL1)</name>
    <dbReference type="NCBI Taxonomy" id="349124"/>
    <lineage>
        <taxon>Bacteria</taxon>
        <taxon>Pseudomonadati</taxon>
        <taxon>Pseudomonadota</taxon>
        <taxon>Gammaproteobacteria</taxon>
        <taxon>Chromatiales</taxon>
        <taxon>Ectothiorhodospiraceae</taxon>
        <taxon>Halorhodospira</taxon>
    </lineage>
</organism>
<dbReference type="HOGENOM" id="CLU_1400777_0_0_6"/>
<protein>
    <submittedName>
        <fullName evidence="3">Tetratricopeptide TPR_2 repeat protein</fullName>
    </submittedName>
</protein>
<evidence type="ECO:0000256" key="2">
    <source>
        <dbReference type="SAM" id="SignalP"/>
    </source>
</evidence>
<dbReference type="SUPFAM" id="SSF48452">
    <property type="entry name" value="TPR-like"/>
    <property type="match status" value="1"/>
</dbReference>
<keyword evidence="4" id="KW-1185">Reference proteome</keyword>